<accession>A0AAC9NKS1</accession>
<organism evidence="2 4">
    <name type="scientific">Virgibacillus halodenitrificans</name>
    <name type="common">Bacillus halodenitrificans</name>
    <dbReference type="NCBI Taxonomy" id="1482"/>
    <lineage>
        <taxon>Bacteria</taxon>
        <taxon>Bacillati</taxon>
        <taxon>Bacillota</taxon>
        <taxon>Bacilli</taxon>
        <taxon>Bacillales</taxon>
        <taxon>Bacillaceae</taxon>
        <taxon>Virgibacillus</taxon>
    </lineage>
</organism>
<dbReference type="Proteomes" id="UP000621631">
    <property type="component" value="Unassembled WGS sequence"/>
</dbReference>
<protein>
    <submittedName>
        <fullName evidence="3">M23 family metallopeptidase</fullName>
    </submittedName>
    <submittedName>
        <fullName evidence="2">Metalloendopeptidase</fullName>
    </submittedName>
</protein>
<dbReference type="InterPro" id="IPR016047">
    <property type="entry name" value="M23ase_b-sheet_dom"/>
</dbReference>
<reference evidence="2 4" key="1">
    <citation type="submission" date="2016-11" db="EMBL/GenBank/DDBJ databases">
        <title>Complete genome sequencing of Virgibacillus halodenitrificans PDB-F2.</title>
        <authorList>
            <person name="Sun Z."/>
            <person name="Zhou Y."/>
            <person name="Li H."/>
        </authorList>
    </citation>
    <scope>NUCLEOTIDE SEQUENCE [LARGE SCALE GENOMIC DNA]</scope>
    <source>
        <strain evidence="2 4">PDB-F2</strain>
    </source>
</reference>
<dbReference type="SUPFAM" id="SSF51261">
    <property type="entry name" value="Duplicated hybrid motif"/>
    <property type="match status" value="1"/>
</dbReference>
<dbReference type="PANTHER" id="PTHR21666:SF285">
    <property type="entry name" value="M23 FAMILY METALLOPEPTIDASE"/>
    <property type="match status" value="1"/>
</dbReference>
<evidence type="ECO:0000313" key="2">
    <source>
        <dbReference type="EMBL" id="APC47876.1"/>
    </source>
</evidence>
<dbReference type="Gene3D" id="2.70.70.10">
    <property type="entry name" value="Glucose Permease (Domain IIA)"/>
    <property type="match status" value="1"/>
</dbReference>
<dbReference type="CDD" id="cd12797">
    <property type="entry name" value="M23_peptidase"/>
    <property type="match status" value="1"/>
</dbReference>
<evidence type="ECO:0000313" key="3">
    <source>
        <dbReference type="EMBL" id="MBD1224099.1"/>
    </source>
</evidence>
<keyword evidence="5" id="KW-1185">Reference proteome</keyword>
<gene>
    <name evidence="2" type="ORF">BME96_06690</name>
    <name evidence="3" type="ORF">IC602_15935</name>
</gene>
<dbReference type="Pfam" id="PF01551">
    <property type="entry name" value="Peptidase_M23"/>
    <property type="match status" value="1"/>
</dbReference>
<name>A0AAC9NKS1_VIRHA</name>
<evidence type="ECO:0000259" key="1">
    <source>
        <dbReference type="Pfam" id="PF01551"/>
    </source>
</evidence>
<dbReference type="InterPro" id="IPR050570">
    <property type="entry name" value="Cell_wall_metabolism_enzyme"/>
</dbReference>
<dbReference type="GO" id="GO:0004222">
    <property type="term" value="F:metalloendopeptidase activity"/>
    <property type="evidence" value="ECO:0007669"/>
    <property type="project" value="TreeGrafter"/>
</dbReference>
<dbReference type="EMBL" id="CP017962">
    <property type="protein sequence ID" value="APC47876.1"/>
    <property type="molecule type" value="Genomic_DNA"/>
</dbReference>
<dbReference type="EMBL" id="JACWEZ010000013">
    <property type="protein sequence ID" value="MBD1224099.1"/>
    <property type="molecule type" value="Genomic_DNA"/>
</dbReference>
<feature type="domain" description="M23ase beta-sheet core" evidence="1">
    <location>
        <begin position="210"/>
        <end position="299"/>
    </location>
</feature>
<dbReference type="Proteomes" id="UP000182945">
    <property type="component" value="Chromosome"/>
</dbReference>
<dbReference type="KEGG" id="vhl:BME96_06690"/>
<dbReference type="AlphaFoldDB" id="A0AAC9NKS1"/>
<proteinExistence type="predicted"/>
<dbReference type="PANTHER" id="PTHR21666">
    <property type="entry name" value="PEPTIDASE-RELATED"/>
    <property type="match status" value="1"/>
</dbReference>
<sequence length="332" mass="37722">MRSRFIFCLFSCIIIGGLLGCSPSKEEPSEIKAEERETNMKAQEKLQPKRIADVFLDGDYEQIYTHLSKPFQNEISLKQFKKTGENFNQGVEAYYLLSELPLTEDTVQYVWTDKQETKGMVAVVDKEQVITGMRILPLETFQETDNKYTKTIFQQPFEGDWFVFWGGTNKLVNYHYEHKNQRYAYDLIKMIDNQSYEGDSSKNESYYAFGENVFAPADGNVVEVENAIKDNEPVGSMNAAVPAGNYVIIDHGHEEFSFLAHFKKGSVKVKPGDHVQAGELLGQVGNSGNSSEPHIHFHVGDLPDLEKGKSIRIQLENEEDWMQGDTVYGIGK</sequence>
<reference evidence="3 5" key="2">
    <citation type="submission" date="2020-09" db="EMBL/GenBank/DDBJ databases">
        <title>Draft Genome Sequences of Oil-Oxidizing Bacteria Halomonas titanicae, Marinobacter lutaoensis, and Virgibacillus halodenitrificans Isolated from Highly Saline Environments.</title>
        <authorList>
            <person name="Grouzdev D.S."/>
            <person name="Sokolova D.S."/>
            <person name="Semenova E.M."/>
            <person name="Borzenkov I.A."/>
            <person name="Bidzhieva S.K."/>
            <person name="Poltaraus A.B."/>
            <person name="Nazina T.N."/>
        </authorList>
    </citation>
    <scope>NUCLEOTIDE SEQUENCE [LARGE SCALE GENOMIC DNA]</scope>
    <source>
        <strain evidence="3 5">VKM B-3472D</strain>
    </source>
</reference>
<evidence type="ECO:0000313" key="5">
    <source>
        <dbReference type="Proteomes" id="UP000621631"/>
    </source>
</evidence>
<evidence type="ECO:0000313" key="4">
    <source>
        <dbReference type="Proteomes" id="UP000182945"/>
    </source>
</evidence>
<dbReference type="PROSITE" id="PS51257">
    <property type="entry name" value="PROKAR_LIPOPROTEIN"/>
    <property type="match status" value="1"/>
</dbReference>
<dbReference type="InterPro" id="IPR011055">
    <property type="entry name" value="Dup_hybrid_motif"/>
</dbReference>